<evidence type="ECO:0000313" key="2">
    <source>
        <dbReference type="EMBL" id="BAT04328.1"/>
    </source>
</evidence>
<dbReference type="AlphaFoldDB" id="A0A0P0XDI9"/>
<dbReference type="Proteomes" id="UP000059680">
    <property type="component" value="Chromosome 8"/>
</dbReference>
<protein>
    <submittedName>
        <fullName evidence="2">Os08g0209000 protein</fullName>
    </submittedName>
</protein>
<accession>A0A0P0XDI9</accession>
<dbReference type="InParanoid" id="A0A0P0XDI9"/>
<reference evidence="2 3" key="2">
    <citation type="journal article" date="2013" name="Plant Cell Physiol.">
        <title>Rice Annotation Project Database (RAP-DB): an integrative and interactive database for rice genomics.</title>
        <authorList>
            <person name="Sakai H."/>
            <person name="Lee S.S."/>
            <person name="Tanaka T."/>
            <person name="Numa H."/>
            <person name="Kim J."/>
            <person name="Kawahara Y."/>
            <person name="Wakimoto H."/>
            <person name="Yang C.C."/>
            <person name="Iwamoto M."/>
            <person name="Abe T."/>
            <person name="Yamada Y."/>
            <person name="Muto A."/>
            <person name="Inokuchi H."/>
            <person name="Ikemura T."/>
            <person name="Matsumoto T."/>
            <person name="Sasaki T."/>
            <person name="Itoh T."/>
        </authorList>
    </citation>
    <scope>NUCLEOTIDE SEQUENCE [LARGE SCALE GENOMIC DNA]</scope>
    <source>
        <strain evidence="3">cv. Nipponbare</strain>
    </source>
</reference>
<dbReference type="EMBL" id="AP014964">
    <property type="protein sequence ID" value="BAT04328.1"/>
    <property type="molecule type" value="Genomic_DNA"/>
</dbReference>
<gene>
    <name evidence="2" type="ordered locus">Os08g0209000</name>
    <name evidence="2" type="ORF">OSNPB_080209000</name>
</gene>
<name>A0A0P0XDI9_ORYSJ</name>
<keyword evidence="3" id="KW-1185">Reference proteome</keyword>
<feature type="signal peptide" evidence="1">
    <location>
        <begin position="1"/>
        <end position="19"/>
    </location>
</feature>
<sequence>TRWLCSSLSDLVVLGSSSCSLCCRASPTPSMLPGPLRPLSAAR</sequence>
<feature type="non-terminal residue" evidence="2">
    <location>
        <position position="1"/>
    </location>
</feature>
<dbReference type="Gramene" id="Os08t0209000-00">
    <property type="protein sequence ID" value="Os08t0209000-00"/>
    <property type="gene ID" value="Os08g0209000"/>
</dbReference>
<organism evidence="2 3">
    <name type="scientific">Oryza sativa subsp. japonica</name>
    <name type="common">Rice</name>
    <dbReference type="NCBI Taxonomy" id="39947"/>
    <lineage>
        <taxon>Eukaryota</taxon>
        <taxon>Viridiplantae</taxon>
        <taxon>Streptophyta</taxon>
        <taxon>Embryophyta</taxon>
        <taxon>Tracheophyta</taxon>
        <taxon>Spermatophyta</taxon>
        <taxon>Magnoliopsida</taxon>
        <taxon>Liliopsida</taxon>
        <taxon>Poales</taxon>
        <taxon>Poaceae</taxon>
        <taxon>BOP clade</taxon>
        <taxon>Oryzoideae</taxon>
        <taxon>Oryzeae</taxon>
        <taxon>Oryzinae</taxon>
        <taxon>Oryza</taxon>
        <taxon>Oryza sativa</taxon>
    </lineage>
</organism>
<evidence type="ECO:0000256" key="1">
    <source>
        <dbReference type="SAM" id="SignalP"/>
    </source>
</evidence>
<reference evidence="3" key="1">
    <citation type="journal article" date="2005" name="Nature">
        <title>The map-based sequence of the rice genome.</title>
        <authorList>
            <consortium name="International rice genome sequencing project (IRGSP)"/>
            <person name="Matsumoto T."/>
            <person name="Wu J."/>
            <person name="Kanamori H."/>
            <person name="Katayose Y."/>
            <person name="Fujisawa M."/>
            <person name="Namiki N."/>
            <person name="Mizuno H."/>
            <person name="Yamamoto K."/>
            <person name="Antonio B.A."/>
            <person name="Baba T."/>
            <person name="Sakata K."/>
            <person name="Nagamura Y."/>
            <person name="Aoki H."/>
            <person name="Arikawa K."/>
            <person name="Arita K."/>
            <person name="Bito T."/>
            <person name="Chiden Y."/>
            <person name="Fujitsuka N."/>
            <person name="Fukunaka R."/>
            <person name="Hamada M."/>
            <person name="Harada C."/>
            <person name="Hayashi A."/>
            <person name="Hijishita S."/>
            <person name="Honda M."/>
            <person name="Hosokawa S."/>
            <person name="Ichikawa Y."/>
            <person name="Idonuma A."/>
            <person name="Iijima M."/>
            <person name="Ikeda M."/>
            <person name="Ikeno M."/>
            <person name="Ito K."/>
            <person name="Ito S."/>
            <person name="Ito T."/>
            <person name="Ito Y."/>
            <person name="Ito Y."/>
            <person name="Iwabuchi A."/>
            <person name="Kamiya K."/>
            <person name="Karasawa W."/>
            <person name="Kurita K."/>
            <person name="Katagiri S."/>
            <person name="Kikuta A."/>
            <person name="Kobayashi H."/>
            <person name="Kobayashi N."/>
            <person name="Machita K."/>
            <person name="Maehara T."/>
            <person name="Masukawa M."/>
            <person name="Mizubayashi T."/>
            <person name="Mukai Y."/>
            <person name="Nagasaki H."/>
            <person name="Nagata Y."/>
            <person name="Naito S."/>
            <person name="Nakashima M."/>
            <person name="Nakama Y."/>
            <person name="Nakamichi Y."/>
            <person name="Nakamura M."/>
            <person name="Meguro A."/>
            <person name="Negishi M."/>
            <person name="Ohta I."/>
            <person name="Ohta T."/>
            <person name="Okamoto M."/>
            <person name="Ono N."/>
            <person name="Saji S."/>
            <person name="Sakaguchi M."/>
            <person name="Sakai K."/>
            <person name="Shibata M."/>
            <person name="Shimokawa T."/>
            <person name="Song J."/>
            <person name="Takazaki Y."/>
            <person name="Terasawa K."/>
            <person name="Tsugane M."/>
            <person name="Tsuji K."/>
            <person name="Ueda S."/>
            <person name="Waki K."/>
            <person name="Yamagata H."/>
            <person name="Yamamoto M."/>
            <person name="Yamamoto S."/>
            <person name="Yamane H."/>
            <person name="Yoshiki S."/>
            <person name="Yoshihara R."/>
            <person name="Yukawa K."/>
            <person name="Zhong H."/>
            <person name="Yano M."/>
            <person name="Yuan Q."/>
            <person name="Ouyang S."/>
            <person name="Liu J."/>
            <person name="Jones K.M."/>
            <person name="Gansberger K."/>
            <person name="Moffat K."/>
            <person name="Hill J."/>
            <person name="Bera J."/>
            <person name="Fadrosh D."/>
            <person name="Jin S."/>
            <person name="Johri S."/>
            <person name="Kim M."/>
            <person name="Overton L."/>
            <person name="Reardon M."/>
            <person name="Tsitrin T."/>
            <person name="Vuong H."/>
            <person name="Weaver B."/>
            <person name="Ciecko A."/>
            <person name="Tallon L."/>
            <person name="Jackson J."/>
            <person name="Pai G."/>
            <person name="Aken S.V."/>
            <person name="Utterback T."/>
            <person name="Reidmuller S."/>
            <person name="Feldblyum T."/>
            <person name="Hsiao J."/>
            <person name="Zismann V."/>
            <person name="Iobst S."/>
            <person name="de Vazeille A.R."/>
            <person name="Buell C.R."/>
            <person name="Ying K."/>
            <person name="Li Y."/>
            <person name="Lu T."/>
            <person name="Huang Y."/>
            <person name="Zhao Q."/>
            <person name="Feng Q."/>
            <person name="Zhang L."/>
            <person name="Zhu J."/>
            <person name="Weng Q."/>
            <person name="Mu J."/>
            <person name="Lu Y."/>
            <person name="Fan D."/>
            <person name="Liu Y."/>
            <person name="Guan J."/>
            <person name="Zhang Y."/>
            <person name="Yu S."/>
            <person name="Liu X."/>
            <person name="Zhang Y."/>
            <person name="Hong G."/>
            <person name="Han B."/>
            <person name="Choisne N."/>
            <person name="Demange N."/>
            <person name="Orjeda G."/>
            <person name="Samain S."/>
            <person name="Cattolico L."/>
            <person name="Pelletier E."/>
            <person name="Couloux A."/>
            <person name="Segurens B."/>
            <person name="Wincker P."/>
            <person name="D'Hont A."/>
            <person name="Scarpelli C."/>
            <person name="Weissenbach J."/>
            <person name="Salanoubat M."/>
            <person name="Quetier F."/>
            <person name="Yu Y."/>
            <person name="Kim H.R."/>
            <person name="Rambo T."/>
            <person name="Currie J."/>
            <person name="Collura K."/>
            <person name="Luo M."/>
            <person name="Yang T."/>
            <person name="Ammiraju J.S.S."/>
            <person name="Engler F."/>
            <person name="Soderlund C."/>
            <person name="Wing R.A."/>
            <person name="Palmer L.E."/>
            <person name="de la Bastide M."/>
            <person name="Spiegel L."/>
            <person name="Nascimento L."/>
            <person name="Zutavern T."/>
            <person name="O'Shaughnessy A."/>
            <person name="Dike S."/>
            <person name="Dedhia N."/>
            <person name="Preston R."/>
            <person name="Balija V."/>
            <person name="McCombie W.R."/>
            <person name="Chow T."/>
            <person name="Chen H."/>
            <person name="Chung M."/>
            <person name="Chen C."/>
            <person name="Shaw J."/>
            <person name="Wu H."/>
            <person name="Hsiao K."/>
            <person name="Chao Y."/>
            <person name="Chu M."/>
            <person name="Cheng C."/>
            <person name="Hour A."/>
            <person name="Lee P."/>
            <person name="Lin S."/>
            <person name="Lin Y."/>
            <person name="Liou J."/>
            <person name="Liu S."/>
            <person name="Hsing Y."/>
            <person name="Raghuvanshi S."/>
            <person name="Mohanty A."/>
            <person name="Bharti A.K."/>
            <person name="Gaur A."/>
            <person name="Gupta V."/>
            <person name="Kumar D."/>
            <person name="Ravi V."/>
            <person name="Vij S."/>
            <person name="Kapur A."/>
            <person name="Khurana P."/>
            <person name="Khurana P."/>
            <person name="Khurana J.P."/>
            <person name="Tyagi A.K."/>
            <person name="Gaikwad K."/>
            <person name="Singh A."/>
            <person name="Dalal V."/>
            <person name="Srivastava S."/>
            <person name="Dixit A."/>
            <person name="Pal A.K."/>
            <person name="Ghazi I.A."/>
            <person name="Yadav M."/>
            <person name="Pandit A."/>
            <person name="Bhargava A."/>
            <person name="Sureshbabu K."/>
            <person name="Batra K."/>
            <person name="Sharma T.R."/>
            <person name="Mohapatra T."/>
            <person name="Singh N.K."/>
            <person name="Messing J."/>
            <person name="Nelson A.B."/>
            <person name="Fuks G."/>
            <person name="Kavchok S."/>
            <person name="Keizer G."/>
            <person name="Linton E."/>
            <person name="Llaca V."/>
            <person name="Song R."/>
            <person name="Tanyolac B."/>
            <person name="Young S."/>
            <person name="Ho-Il K."/>
            <person name="Hahn J.H."/>
            <person name="Sangsakoo G."/>
            <person name="Vanavichit A."/>
            <person name="de Mattos Luiz.A.T."/>
            <person name="Zimmer P.D."/>
            <person name="Malone G."/>
            <person name="Dellagostin O."/>
            <person name="de Oliveira A.C."/>
            <person name="Bevan M."/>
            <person name="Bancroft I."/>
            <person name="Minx P."/>
            <person name="Cordum H."/>
            <person name="Wilson R."/>
            <person name="Cheng Z."/>
            <person name="Jin W."/>
            <person name="Jiang J."/>
            <person name="Leong S.A."/>
            <person name="Iwama H."/>
            <person name="Gojobori T."/>
            <person name="Itoh T."/>
            <person name="Niimura Y."/>
            <person name="Fujii Y."/>
            <person name="Habara T."/>
            <person name="Sakai H."/>
            <person name="Sato Y."/>
            <person name="Wilson G."/>
            <person name="Kumar K."/>
            <person name="McCouch S."/>
            <person name="Juretic N."/>
            <person name="Hoen D."/>
            <person name="Wright S."/>
            <person name="Bruskiewich R."/>
            <person name="Bureau T."/>
            <person name="Miyao A."/>
            <person name="Hirochika H."/>
            <person name="Nishikawa T."/>
            <person name="Kadowaki K."/>
            <person name="Sugiura M."/>
            <person name="Burr B."/>
            <person name="Sasaki T."/>
        </authorList>
    </citation>
    <scope>NUCLEOTIDE SEQUENCE [LARGE SCALE GENOMIC DNA]</scope>
    <source>
        <strain evidence="3">cv. Nipponbare</strain>
    </source>
</reference>
<feature type="chain" id="PRO_5006057042" evidence="1">
    <location>
        <begin position="20"/>
        <end position="43"/>
    </location>
</feature>
<proteinExistence type="predicted"/>
<dbReference type="PaxDb" id="39947-A0A0P0XDI9"/>
<evidence type="ECO:0000313" key="3">
    <source>
        <dbReference type="Proteomes" id="UP000059680"/>
    </source>
</evidence>
<keyword evidence="1" id="KW-0732">Signal</keyword>
<reference evidence="2 3" key="3">
    <citation type="journal article" date="2013" name="Rice">
        <title>Improvement of the Oryza sativa Nipponbare reference genome using next generation sequence and optical map data.</title>
        <authorList>
            <person name="Kawahara Y."/>
            <person name="de la Bastide M."/>
            <person name="Hamilton J.P."/>
            <person name="Kanamori H."/>
            <person name="McCombie W.R."/>
            <person name="Ouyang S."/>
            <person name="Schwartz D.C."/>
            <person name="Tanaka T."/>
            <person name="Wu J."/>
            <person name="Zhou S."/>
            <person name="Childs K.L."/>
            <person name="Davidson R.M."/>
            <person name="Lin H."/>
            <person name="Quesada-Ocampo L."/>
            <person name="Vaillancourt B."/>
            <person name="Sakai H."/>
            <person name="Lee S.S."/>
            <person name="Kim J."/>
            <person name="Numa H."/>
            <person name="Itoh T."/>
            <person name="Buell C.R."/>
            <person name="Matsumoto T."/>
        </authorList>
    </citation>
    <scope>NUCLEOTIDE SEQUENCE [LARGE SCALE GENOMIC DNA]</scope>
    <source>
        <strain evidence="3">cv. Nipponbare</strain>
    </source>
</reference>